<evidence type="ECO:0000313" key="2">
    <source>
        <dbReference type="Proteomes" id="UP000245876"/>
    </source>
</evidence>
<proteinExistence type="predicted"/>
<dbReference type="InterPro" id="IPR027417">
    <property type="entry name" value="P-loop_NTPase"/>
</dbReference>
<dbReference type="Proteomes" id="UP000245876">
    <property type="component" value="Unassembled WGS sequence"/>
</dbReference>
<organism evidence="1 2">
    <name type="scientific">Bifidobacterium callitrichidarum</name>
    <dbReference type="NCBI Taxonomy" id="2052941"/>
    <lineage>
        <taxon>Bacteria</taxon>
        <taxon>Bacillati</taxon>
        <taxon>Actinomycetota</taxon>
        <taxon>Actinomycetes</taxon>
        <taxon>Bifidobacteriales</taxon>
        <taxon>Bifidobacteriaceae</taxon>
        <taxon>Bifidobacterium</taxon>
    </lineage>
</organism>
<gene>
    <name evidence="1" type="ORF">DF196_06640</name>
</gene>
<name>A0A2U2N8V2_9BIFI</name>
<evidence type="ECO:0008006" key="3">
    <source>
        <dbReference type="Google" id="ProtNLM"/>
    </source>
</evidence>
<protein>
    <recommendedName>
        <fullName evidence="3">Rad50/SbcC-type AAA domain-containing protein</fullName>
    </recommendedName>
</protein>
<accession>A0A2U2N8V2</accession>
<dbReference type="SUPFAM" id="SSF52540">
    <property type="entry name" value="P-loop containing nucleoside triphosphate hydrolases"/>
    <property type="match status" value="1"/>
</dbReference>
<evidence type="ECO:0000313" key="1">
    <source>
        <dbReference type="EMBL" id="PWG65605.1"/>
    </source>
</evidence>
<dbReference type="Gene3D" id="3.40.50.300">
    <property type="entry name" value="P-loop containing nucleotide triphosphate hydrolases"/>
    <property type="match status" value="1"/>
</dbReference>
<dbReference type="AlphaFoldDB" id="A0A2U2N8V2"/>
<reference evidence="1 2" key="1">
    <citation type="journal article" date="2018" name="Int. J. Syst. Evol. Microbiol.">
        <title>Bifidobacterium callitrichidarum sp. nov. from the faeces of the emperor tamarin (Saguinus imperator).</title>
        <authorList>
            <person name="Modesto M."/>
            <person name="Michelini S."/>
            <person name="Sansosti M.C."/>
            <person name="De Filippo C."/>
            <person name="Cavalieri D."/>
            <person name="Qvirist L."/>
            <person name="Andlid T."/>
            <person name="Spiezio C."/>
            <person name="Sandri C."/>
            <person name="Pascarelli S."/>
            <person name="Sgorbati B."/>
            <person name="Mattarelli P."/>
        </authorList>
    </citation>
    <scope>NUCLEOTIDE SEQUENCE [LARGE SCALE GENOMIC DNA]</scope>
    <source>
        <strain evidence="1 2">TRI 5</strain>
    </source>
</reference>
<keyword evidence="2" id="KW-1185">Reference proteome</keyword>
<comment type="caution">
    <text evidence="1">The sequence shown here is derived from an EMBL/GenBank/DDBJ whole genome shotgun (WGS) entry which is preliminary data.</text>
</comment>
<sequence length="480" mass="52385">MIRMIRLELDGVRNVVHGVIDFHDLESGGSIMGLYGPNGSGKTCVIEAMDILRRLMRGERLPEGSAEVVNNDTRSATLTATYRVEGVGKTSCVEYSVILVAGGDGRAHVVGETLRMGRTIIGRTVGSDGVSLQPAYVWRSLLSLDGVRGDMNLFERAERFEGASFLFAPYAAISRNKADGTTMLGHLVEVGLHADGLSARSREYIRTKFAPVSEAVRILADHAHNDIHVCLAWRGDATEIPGKGEDDFTSLDLLRTNLLADAPLGQFRETIGTYNMILPTLIPNLRLSLRESPASSDDAGNRRTRVEVMASRGGASFPLRLESEGVIRIIRMLSYCIRAYNDPDALVAIDGIDEGIHEVLFGELIRQMASGIRGQLVFAAHNLRALEVLPRPANTITLATGDPSDGFEPFRHAGSGNARNRYLTTLDRKNRMVGESSDERIGAALRVASNPAMLGHIRDLERMSEPPDDDRMAALRQALL</sequence>
<dbReference type="EMBL" id="QFFM01000012">
    <property type="protein sequence ID" value="PWG65605.1"/>
    <property type="molecule type" value="Genomic_DNA"/>
</dbReference>